<dbReference type="InterPro" id="IPR023365">
    <property type="entry name" value="Sortase_dom-sf"/>
</dbReference>
<protein>
    <submittedName>
        <fullName evidence="3">Sortase family protein</fullName>
    </submittedName>
</protein>
<keyword evidence="1" id="KW-0378">Hydrolase</keyword>
<reference evidence="3" key="1">
    <citation type="journal article" date="2012" name="Science">
        <title>Fermentation, hydrogen, and sulfur metabolism in multiple uncultivated bacterial phyla.</title>
        <authorList>
            <person name="Wrighton K.C."/>
            <person name="Thomas B.C."/>
            <person name="Sharon I."/>
            <person name="Miller C.S."/>
            <person name="Castelle C.J."/>
            <person name="VerBerkmoes N.C."/>
            <person name="Wilkins M.J."/>
            <person name="Hettich R.L."/>
            <person name="Lipton M.S."/>
            <person name="Williams K.H."/>
            <person name="Long P.E."/>
            <person name="Banfield J.F."/>
        </authorList>
    </citation>
    <scope>NUCLEOTIDE SEQUENCE [LARGE SCALE GENOMIC DNA]</scope>
</reference>
<keyword evidence="2" id="KW-0472">Membrane</keyword>
<dbReference type="Gene3D" id="2.40.260.10">
    <property type="entry name" value="Sortase"/>
    <property type="match status" value="1"/>
</dbReference>
<dbReference type="GO" id="GO:0016787">
    <property type="term" value="F:hydrolase activity"/>
    <property type="evidence" value="ECO:0007669"/>
    <property type="project" value="UniProtKB-KW"/>
</dbReference>
<name>K1XZK5_9BACT</name>
<dbReference type="SUPFAM" id="SSF63817">
    <property type="entry name" value="Sortase"/>
    <property type="match status" value="1"/>
</dbReference>
<sequence>MHSEQTSQNTLDILALLEREEMITDNNVLAISDSLNQIECPAMEVSTNNETKNIFRESLLTRFRRASVPKIQFAFYYLSISAIVFVILLATTNWNSYSTLLSAYINPQGLTDSQNDIISVLDKSRVTVYADNSVDTGANEEEQTSIRKKLEESNTAVREDRFSPKRLISIEAKIDIDLDITPYDNRIIIPKIGKNIPLVDVRLDAGFDFDHIENIFMQELEKWIVRYPGTAKPGETGNTFIFGHSSNYPWVKGEYNSVFALLDELTFGDEIIVYYNQKKFIYIIREKKVVKPGNVKILERGDTKKEISLMTCWPIGTTLNRLIVFAELQEEK</sequence>
<gene>
    <name evidence="3" type="ORF">ACD_78C00006G0001</name>
</gene>
<accession>K1XZK5</accession>
<keyword evidence="2" id="KW-1133">Transmembrane helix</keyword>
<evidence type="ECO:0000256" key="2">
    <source>
        <dbReference type="SAM" id="Phobius"/>
    </source>
</evidence>
<evidence type="ECO:0000256" key="1">
    <source>
        <dbReference type="ARBA" id="ARBA00022801"/>
    </source>
</evidence>
<dbReference type="EMBL" id="AMFJ01034006">
    <property type="protein sequence ID" value="EKD30567.1"/>
    <property type="molecule type" value="Genomic_DNA"/>
</dbReference>
<dbReference type="NCBIfam" id="TIGR01076">
    <property type="entry name" value="sortase_fam"/>
    <property type="match status" value="1"/>
</dbReference>
<dbReference type="CDD" id="cd05830">
    <property type="entry name" value="Sortase_E"/>
    <property type="match status" value="1"/>
</dbReference>
<dbReference type="InterPro" id="IPR042003">
    <property type="entry name" value="Sortase_E"/>
</dbReference>
<proteinExistence type="predicted"/>
<feature type="transmembrane region" description="Helical" evidence="2">
    <location>
        <begin position="74"/>
        <end position="94"/>
    </location>
</feature>
<keyword evidence="2" id="KW-0812">Transmembrane</keyword>
<evidence type="ECO:0000313" key="3">
    <source>
        <dbReference type="EMBL" id="EKD30567.1"/>
    </source>
</evidence>
<dbReference type="AlphaFoldDB" id="K1XZK5"/>
<comment type="caution">
    <text evidence="3">The sequence shown here is derived from an EMBL/GenBank/DDBJ whole genome shotgun (WGS) entry which is preliminary data.</text>
</comment>
<dbReference type="InterPro" id="IPR005754">
    <property type="entry name" value="Sortase"/>
</dbReference>
<organism evidence="3">
    <name type="scientific">uncultured bacterium</name>
    <name type="common">gcode 4</name>
    <dbReference type="NCBI Taxonomy" id="1234023"/>
    <lineage>
        <taxon>Bacteria</taxon>
        <taxon>environmental samples</taxon>
    </lineage>
</organism>
<dbReference type="Pfam" id="PF04203">
    <property type="entry name" value="Sortase"/>
    <property type="match status" value="1"/>
</dbReference>